<dbReference type="AlphaFoldDB" id="A0A4C2A2U5"/>
<dbReference type="Proteomes" id="UP000299102">
    <property type="component" value="Unassembled WGS sequence"/>
</dbReference>
<dbReference type="PANTHER" id="PTHR45749:SF21">
    <property type="entry name" value="DUF4371 DOMAIN-CONTAINING PROTEIN"/>
    <property type="match status" value="1"/>
</dbReference>
<evidence type="ECO:0000313" key="2">
    <source>
        <dbReference type="EMBL" id="GBP93574.1"/>
    </source>
</evidence>
<dbReference type="InterPro" id="IPR025398">
    <property type="entry name" value="DUF4371"/>
</dbReference>
<proteinExistence type="predicted"/>
<dbReference type="OrthoDB" id="10063284at2759"/>
<dbReference type="PANTHER" id="PTHR45749">
    <property type="match status" value="1"/>
</dbReference>
<gene>
    <name evidence="2" type="primary">ZMYM1</name>
    <name evidence="2" type="ORF">EVAR_69391_1</name>
</gene>
<dbReference type="STRING" id="151549.A0A4C2A2U5"/>
<sequence length="248" mass="28571">MKKKNQSFVNGFNSWWKLYPKVSEQENSESHVSCFEKWKILENALRLQKTIGHEYQMILDQKKKKWRDILSRLLDVILFLARQNLPLRGHREGISSDNRGNFLELVNLLSKYDPVLKEHMLRIEHAIACTKSKRVDSYLSKDIQNEFISLLGKELVGDNLDIHLCRAQGYDDAATMAGVHGGVQAIIKEHNPKALFMPCANHSLNLCEVHSFGSQQQRKRRYKRSSIHTLSLSQACELEHGTSDREAS</sequence>
<keyword evidence="3" id="KW-1185">Reference proteome</keyword>
<accession>A0A4C2A2U5</accession>
<name>A0A4C2A2U5_EUMVA</name>
<evidence type="ECO:0000313" key="3">
    <source>
        <dbReference type="Proteomes" id="UP000299102"/>
    </source>
</evidence>
<protein>
    <submittedName>
        <fullName evidence="2">Zinc finger MYM-type protein 1</fullName>
    </submittedName>
</protein>
<dbReference type="Pfam" id="PF14291">
    <property type="entry name" value="DUF4371"/>
    <property type="match status" value="1"/>
</dbReference>
<reference evidence="2 3" key="1">
    <citation type="journal article" date="2019" name="Commun. Biol.">
        <title>The bagworm genome reveals a unique fibroin gene that provides high tensile strength.</title>
        <authorList>
            <person name="Kono N."/>
            <person name="Nakamura H."/>
            <person name="Ohtoshi R."/>
            <person name="Tomita M."/>
            <person name="Numata K."/>
            <person name="Arakawa K."/>
        </authorList>
    </citation>
    <scope>NUCLEOTIDE SEQUENCE [LARGE SCALE GENOMIC DNA]</scope>
</reference>
<evidence type="ECO:0000259" key="1">
    <source>
        <dbReference type="Pfam" id="PF14291"/>
    </source>
</evidence>
<feature type="domain" description="DUF4371" evidence="1">
    <location>
        <begin position="37"/>
        <end position="124"/>
    </location>
</feature>
<dbReference type="EMBL" id="BGZK01002392">
    <property type="protein sequence ID" value="GBP93574.1"/>
    <property type="molecule type" value="Genomic_DNA"/>
</dbReference>
<organism evidence="2 3">
    <name type="scientific">Eumeta variegata</name>
    <name type="common">Bagworm moth</name>
    <name type="synonym">Eumeta japonica</name>
    <dbReference type="NCBI Taxonomy" id="151549"/>
    <lineage>
        <taxon>Eukaryota</taxon>
        <taxon>Metazoa</taxon>
        <taxon>Ecdysozoa</taxon>
        <taxon>Arthropoda</taxon>
        <taxon>Hexapoda</taxon>
        <taxon>Insecta</taxon>
        <taxon>Pterygota</taxon>
        <taxon>Neoptera</taxon>
        <taxon>Endopterygota</taxon>
        <taxon>Lepidoptera</taxon>
        <taxon>Glossata</taxon>
        <taxon>Ditrysia</taxon>
        <taxon>Tineoidea</taxon>
        <taxon>Psychidae</taxon>
        <taxon>Oiketicinae</taxon>
        <taxon>Eumeta</taxon>
    </lineage>
</organism>
<comment type="caution">
    <text evidence="2">The sequence shown here is derived from an EMBL/GenBank/DDBJ whole genome shotgun (WGS) entry which is preliminary data.</text>
</comment>